<name>A0A1D3L509_9EURY</name>
<dbReference type="Gene3D" id="3.30.1330.80">
    <property type="entry name" value="Hypothetical protein, similar to alpha- acetolactate decarboxylase, domain 2"/>
    <property type="match status" value="1"/>
</dbReference>
<dbReference type="EMBL" id="LT607756">
    <property type="protein sequence ID" value="SCG86625.1"/>
    <property type="molecule type" value="Genomic_DNA"/>
</dbReference>
<keyword evidence="3" id="KW-1185">Reference proteome</keyword>
<dbReference type="PANTHER" id="PTHR34988">
    <property type="entry name" value="PROTEIN, PUTATIVE-RELATED"/>
    <property type="match status" value="1"/>
</dbReference>
<proteinExistence type="predicted"/>
<feature type="domain" description="PPC" evidence="1">
    <location>
        <begin position="1"/>
        <end position="125"/>
    </location>
</feature>
<keyword evidence="2" id="KW-0808">Transferase</keyword>
<keyword evidence="2" id="KW-0548">Nucleotidyltransferase</keyword>
<reference evidence="2 3" key="1">
    <citation type="submission" date="2016-08" db="EMBL/GenBank/DDBJ databases">
        <authorList>
            <person name="Seilhamer J.J."/>
        </authorList>
    </citation>
    <scope>NUCLEOTIDE SEQUENCE [LARGE SCALE GENOMIC DNA]</scope>
    <source>
        <strain evidence="2">Buetzberg</strain>
    </source>
</reference>
<dbReference type="Proteomes" id="UP000094707">
    <property type="component" value="Chromosome I"/>
</dbReference>
<dbReference type="RefSeq" id="WP_071907672.1">
    <property type="nucleotide sequence ID" value="NZ_LT607756.1"/>
</dbReference>
<dbReference type="InterPro" id="IPR005175">
    <property type="entry name" value="PPC_dom"/>
</dbReference>
<dbReference type="STRING" id="118062.MCBB_2082"/>
<dbReference type="OrthoDB" id="371648at2157"/>
<evidence type="ECO:0000313" key="2">
    <source>
        <dbReference type="EMBL" id="SCG86625.1"/>
    </source>
</evidence>
<gene>
    <name evidence="2" type="primary">glmU 3</name>
    <name evidence="2" type="ORF">MCBB_2082</name>
</gene>
<protein>
    <submittedName>
        <fullName evidence="2">Bifunctional protein GlmU</fullName>
        <ecNumber evidence="2">2.7.7.23</ecNumber>
    </submittedName>
</protein>
<evidence type="ECO:0000313" key="3">
    <source>
        <dbReference type="Proteomes" id="UP000094707"/>
    </source>
</evidence>
<dbReference type="AlphaFoldDB" id="A0A1D3L509"/>
<dbReference type="Pfam" id="PF03479">
    <property type="entry name" value="PCC"/>
    <property type="match status" value="1"/>
</dbReference>
<organism evidence="2 3">
    <name type="scientific">Methanobacterium congolense</name>
    <dbReference type="NCBI Taxonomy" id="118062"/>
    <lineage>
        <taxon>Archaea</taxon>
        <taxon>Methanobacteriati</taxon>
        <taxon>Methanobacteriota</taxon>
        <taxon>Methanomada group</taxon>
        <taxon>Methanobacteria</taxon>
        <taxon>Methanobacteriales</taxon>
        <taxon>Methanobacteriaceae</taxon>
        <taxon>Methanobacterium</taxon>
    </lineage>
</organism>
<dbReference type="GO" id="GO:0003977">
    <property type="term" value="F:UDP-N-acetylglucosamine diphosphorylase activity"/>
    <property type="evidence" value="ECO:0007669"/>
    <property type="project" value="UniProtKB-EC"/>
</dbReference>
<dbReference type="PANTHER" id="PTHR34988:SF1">
    <property type="entry name" value="DNA-BINDING PROTEIN"/>
    <property type="match status" value="1"/>
</dbReference>
<sequence length="125" mass="13503">MIVSRLRPGQDLKKGIESMVKEGDLNSGVLLCIVGSLNAATLRMSNENKRVFKGPFEIVSAEGTLSSEGIHVHLAVSDHEGMVFGGHLLDGCEVHTTAEICVLETPKPLKRVFDPETGYRELSVG</sequence>
<dbReference type="CDD" id="cd11378">
    <property type="entry name" value="DUF296"/>
    <property type="match status" value="1"/>
</dbReference>
<dbReference type="PROSITE" id="PS51742">
    <property type="entry name" value="PPC"/>
    <property type="match status" value="1"/>
</dbReference>
<dbReference type="SUPFAM" id="SSF117856">
    <property type="entry name" value="AF0104/ALDC/Ptd012-like"/>
    <property type="match status" value="1"/>
</dbReference>
<accession>A0A1D3L509</accession>
<dbReference type="EC" id="2.7.7.23" evidence="2"/>
<dbReference type="KEGG" id="mcub:MCBB_2082"/>
<evidence type="ECO:0000259" key="1">
    <source>
        <dbReference type="PROSITE" id="PS51742"/>
    </source>
</evidence>
<dbReference type="GeneID" id="30412917"/>